<evidence type="ECO:0000256" key="2">
    <source>
        <dbReference type="ARBA" id="ARBA00022737"/>
    </source>
</evidence>
<keyword evidence="9" id="KW-1185">Reference proteome</keyword>
<dbReference type="Pfam" id="PF08477">
    <property type="entry name" value="Roc"/>
    <property type="match status" value="1"/>
</dbReference>
<dbReference type="Gene3D" id="3.40.50.2000">
    <property type="entry name" value="Glycogen Phosphorylase B"/>
    <property type="match status" value="1"/>
</dbReference>
<evidence type="ECO:0000256" key="3">
    <source>
        <dbReference type="ARBA" id="ARBA00022741"/>
    </source>
</evidence>
<evidence type="ECO:0000259" key="6">
    <source>
        <dbReference type="PROSITE" id="PS50209"/>
    </source>
</evidence>
<feature type="repeat" description="ANK" evidence="4">
    <location>
        <begin position="75"/>
        <end position="107"/>
    </location>
</feature>
<feature type="domain" description="Roc" evidence="7">
    <location>
        <begin position="241"/>
        <end position="436"/>
    </location>
</feature>
<keyword evidence="2" id="KW-0677">Repeat</keyword>
<dbReference type="PROSITE" id="PS51424">
    <property type="entry name" value="ROC"/>
    <property type="match status" value="1"/>
</dbReference>
<dbReference type="SUPFAM" id="SSF47986">
    <property type="entry name" value="DEATH domain"/>
    <property type="match status" value="2"/>
</dbReference>
<dbReference type="Pfam" id="PF12796">
    <property type="entry name" value="Ank_2"/>
    <property type="match status" value="2"/>
</dbReference>
<comment type="cofactor">
    <cofactor evidence="1">
        <name>Mg(2+)</name>
        <dbReference type="ChEBI" id="CHEBI:18420"/>
    </cofactor>
</comment>
<dbReference type="Gene3D" id="1.10.533.10">
    <property type="entry name" value="Death Domain, Fas"/>
    <property type="match status" value="2"/>
</dbReference>
<dbReference type="SMART" id="SM00248">
    <property type="entry name" value="ANK"/>
    <property type="match status" value="6"/>
</dbReference>
<dbReference type="SUPFAM" id="SSF53756">
    <property type="entry name" value="UDP-Glycosyltransferase/glycogen phosphorylase"/>
    <property type="match status" value="1"/>
</dbReference>
<dbReference type="CDD" id="cd03801">
    <property type="entry name" value="GT4_PimA-like"/>
    <property type="match status" value="1"/>
</dbReference>
<dbReference type="PANTHER" id="PTHR12449">
    <property type="entry name" value="DEATH DOMAIN-CONTAINING PROTEIN"/>
    <property type="match status" value="1"/>
</dbReference>
<dbReference type="PROSITE" id="PS50088">
    <property type="entry name" value="ANK_REPEAT"/>
    <property type="match status" value="5"/>
</dbReference>
<feature type="region of interest" description="Disordered" evidence="5">
    <location>
        <begin position="838"/>
        <end position="859"/>
    </location>
</feature>
<dbReference type="OrthoDB" id="74764at2759"/>
<dbReference type="Pfam" id="PF20706">
    <property type="entry name" value="GT4-conflict"/>
    <property type="match status" value="1"/>
</dbReference>
<dbReference type="InterPro" id="IPR011029">
    <property type="entry name" value="DEATH-like_dom_sf"/>
</dbReference>
<dbReference type="GO" id="GO:0000166">
    <property type="term" value="F:nucleotide binding"/>
    <property type="evidence" value="ECO:0007669"/>
    <property type="project" value="UniProtKB-KW"/>
</dbReference>
<keyword evidence="3" id="KW-0547">Nucleotide-binding</keyword>
<dbReference type="Gene3D" id="1.25.40.20">
    <property type="entry name" value="Ankyrin repeat-containing domain"/>
    <property type="match status" value="3"/>
</dbReference>
<feature type="repeat" description="ANK" evidence="4">
    <location>
        <begin position="108"/>
        <end position="140"/>
    </location>
</feature>
<dbReference type="PROSITE" id="PS50209">
    <property type="entry name" value="CARD"/>
    <property type="match status" value="2"/>
</dbReference>
<dbReference type="InterPro" id="IPR020859">
    <property type="entry name" value="ROC"/>
</dbReference>
<evidence type="ECO:0000256" key="4">
    <source>
        <dbReference type="PROSITE-ProRule" id="PRU00023"/>
    </source>
</evidence>
<feature type="domain" description="CARD" evidence="6">
    <location>
        <begin position="765"/>
        <end position="847"/>
    </location>
</feature>
<feature type="domain" description="CARD" evidence="6">
    <location>
        <begin position="1355"/>
        <end position="1445"/>
    </location>
</feature>
<dbReference type="PROSITE" id="PS50297">
    <property type="entry name" value="ANK_REP_REGION"/>
    <property type="match status" value="5"/>
</dbReference>
<name>A0A8K0F1S4_BRALA</name>
<dbReference type="SUPFAM" id="SSF48403">
    <property type="entry name" value="Ankyrin repeat"/>
    <property type="match status" value="1"/>
</dbReference>
<accession>A0A8K0F1S4</accession>
<reference evidence="8" key="1">
    <citation type="submission" date="2022-01" db="EMBL/GenBank/DDBJ databases">
        <authorList>
            <person name="Braso-Vives M."/>
        </authorList>
    </citation>
    <scope>NUCLEOTIDE SEQUENCE</scope>
</reference>
<dbReference type="GO" id="GO:0042981">
    <property type="term" value="P:regulation of apoptotic process"/>
    <property type="evidence" value="ECO:0007669"/>
    <property type="project" value="InterPro"/>
</dbReference>
<dbReference type="Pfam" id="PF00619">
    <property type="entry name" value="CARD"/>
    <property type="match status" value="2"/>
</dbReference>
<dbReference type="EMBL" id="OV696692">
    <property type="protein sequence ID" value="CAH1270819.1"/>
    <property type="molecule type" value="Genomic_DNA"/>
</dbReference>
<dbReference type="Gene3D" id="3.40.50.300">
    <property type="entry name" value="P-loop containing nucleotide triphosphate hydrolases"/>
    <property type="match status" value="1"/>
</dbReference>
<dbReference type="InterPro" id="IPR002110">
    <property type="entry name" value="Ankyrin_rpt"/>
</dbReference>
<feature type="compositionally biased region" description="Basic and acidic residues" evidence="5">
    <location>
        <begin position="848"/>
        <end position="859"/>
    </location>
</feature>
<evidence type="ECO:0000313" key="9">
    <source>
        <dbReference type="Proteomes" id="UP000838412"/>
    </source>
</evidence>
<dbReference type="SUPFAM" id="SSF52540">
    <property type="entry name" value="P-loop containing nucleoside triphosphate hydrolases"/>
    <property type="match status" value="1"/>
</dbReference>
<sequence>MAAAGSDDTFYSAVREGDVQTVRRGLEAGVDVRVKRIWYGLGDQTSLHVASRYGQTEVAELLIENKADVDARDYSQYTPLHQAAYEGHTGTCELLIRHGADVTARDWDQYTPLHWAARGGHPGTCELLIRHGADVTARYESQFTPLHRAAGRGHPGTCELLIRHGADVTARDQLFQSTPLHWAAWRGHPGTCELLIRHGADVTARDEVGRTPLDKAEQETLRAMKVAIKEKSYHELLQKSGGVKVNRCKVFVFGKAETGKSTLKESLERGPVTALLQGLSKMSSAEEPHDPTPGVDVGTYHVPGVGEVSLWDFAGQAEYAVTHSMFMDAENTVFIVLYNIKDDSDTQEQEVHYWLSFIKACNPNRQPDVILVASHADKVALSRGRRLATNILALMKAEFKAHLRIADEVILMDCRRTRTDDMSRLKTLLVKIRDSLLQNQQDMPMLCAKIIERLPTWCETKVSPKFPVMTWSDYMSGVKEIDPLVDEDFVEKSTRFLHHLGEILFITPVTSDPIIVLKPNWLCTDVIGPMMAPINFPIPRPERTSKDYVTRAEIQRVFQDVADVDLLIILLQEFQLCHSYDGQTFIFPGLLTQTMPPDKWQPTPEPKVVYFGKQVQCADSTDMFSSGFFPRVQTRLMRELENRPLLWRDGAKCVDRNVEGLIKLSPDGRAVNICVRSAQGDKVQCGKMLQQLENIIADVLDECSPGTGTVEKVLSARALKEHREEFYSYGKEEISKAAAEGGTIVHPTLGFTEQVSDLLCVETPLTRNRPELVQALRHVEPILDHLQARDILSVEECDVIRVNNTPQDGACALLDTVGTKGEDALQVFQSVLGEVEPRAADMLTPTQRTDELQDREDRLTRHRPELVQALRHVEPIPDHLQARDVTEQASDLLSREDSSTHSSSPLFRETRKNEDPVVEGLDPRVPTVLLINDEYGTSKGGISTINCGVGQTLAKAKAVVYATALRVPKQDQEAADRDGVQLIGPDPRGKKTEPTLDWLTDYHGVHYPNLPPDVTCIIGHADITDTAARNIWEQRYKQQANLITITHVIPEDTEYYKGGRKAMKAWEKERDMLDKVDNAKAAFSVGKRIHDHFDTMYKGGRKPQNHYIFLPKPSDVFLTTNVRPGGEQKVVLTAGRVRNVEMLKGHDLAARAMGEVVKEVKNTRLRVRGISEDDWETSKKILEDNLNSRDLNPTLLPYGTQEDIRDDMMTAHLVLLPSRSEPFGLVGLEAIAAGIPEKLHTDRRHVIVETSVNDSDSAGDAKRWADKIKGVLNHSDSEFEKAARFKRELVESRYWEKSHRTFLQACGITTGAADQELPVNIVRRKGDRATRELKAVLEEVNPHAAGMIQDGGSGLLGRKEDPLIKNRPELVRDLTSSAVLGGILNHLLSRDVLSEEECGIIRANRTAHDKARELLDIVGRKGEAARRAFKEALEDVSPHLAELVE</sequence>
<organism evidence="8 9">
    <name type="scientific">Branchiostoma lanceolatum</name>
    <name type="common">Common lancelet</name>
    <name type="synonym">Amphioxus lanceolatum</name>
    <dbReference type="NCBI Taxonomy" id="7740"/>
    <lineage>
        <taxon>Eukaryota</taxon>
        <taxon>Metazoa</taxon>
        <taxon>Chordata</taxon>
        <taxon>Cephalochordata</taxon>
        <taxon>Leptocardii</taxon>
        <taxon>Amphioxiformes</taxon>
        <taxon>Branchiostomatidae</taxon>
        <taxon>Branchiostoma</taxon>
    </lineage>
</organism>
<evidence type="ECO:0000313" key="8">
    <source>
        <dbReference type="EMBL" id="CAH1270819.1"/>
    </source>
</evidence>
<dbReference type="Pfam" id="PF00023">
    <property type="entry name" value="Ank"/>
    <property type="match status" value="1"/>
</dbReference>
<feature type="region of interest" description="Disordered" evidence="5">
    <location>
        <begin position="888"/>
        <end position="920"/>
    </location>
</feature>
<evidence type="ECO:0000259" key="7">
    <source>
        <dbReference type="PROSITE" id="PS51424"/>
    </source>
</evidence>
<protein>
    <submittedName>
        <fullName evidence="8">DAPK1 protein</fullName>
    </submittedName>
</protein>
<gene>
    <name evidence="8" type="primary">DAPK1</name>
    <name evidence="8" type="ORF">BLAG_LOCUS22998</name>
</gene>
<feature type="repeat" description="ANK" evidence="4">
    <location>
        <begin position="175"/>
        <end position="207"/>
    </location>
</feature>
<dbReference type="InterPro" id="IPR001315">
    <property type="entry name" value="CARD"/>
</dbReference>
<dbReference type="SMART" id="SM00114">
    <property type="entry name" value="CARD"/>
    <property type="match status" value="2"/>
</dbReference>
<dbReference type="InterPro" id="IPR039788">
    <property type="entry name" value="NOL4/NOL4L"/>
</dbReference>
<evidence type="ECO:0000256" key="1">
    <source>
        <dbReference type="ARBA" id="ARBA00001946"/>
    </source>
</evidence>
<feature type="repeat" description="ANK" evidence="4">
    <location>
        <begin position="141"/>
        <end position="173"/>
    </location>
</feature>
<dbReference type="Gene3D" id="3.30.70.1390">
    <property type="entry name" value="ROC domain from the Parkinson's disease-associated leucine-rich repeat kinase 2"/>
    <property type="match status" value="1"/>
</dbReference>
<dbReference type="PANTHER" id="PTHR12449:SF18">
    <property type="entry name" value="DEATH DOMAIN-CONTAINING PROTEIN"/>
    <property type="match status" value="1"/>
</dbReference>
<evidence type="ECO:0000256" key="5">
    <source>
        <dbReference type="SAM" id="MobiDB-lite"/>
    </source>
</evidence>
<feature type="repeat" description="ANK" evidence="4">
    <location>
        <begin position="42"/>
        <end position="74"/>
    </location>
</feature>
<dbReference type="InterPro" id="IPR027417">
    <property type="entry name" value="P-loop_NTPase"/>
</dbReference>
<dbReference type="InterPro" id="IPR036770">
    <property type="entry name" value="Ankyrin_rpt-contain_sf"/>
</dbReference>
<keyword evidence="4" id="KW-0040">ANK repeat</keyword>
<dbReference type="CDD" id="cd01671">
    <property type="entry name" value="CARD"/>
    <property type="match status" value="2"/>
</dbReference>
<proteinExistence type="predicted"/>
<dbReference type="Proteomes" id="UP000838412">
    <property type="component" value="Chromosome 7"/>
</dbReference>